<dbReference type="Gene3D" id="1.10.10.10">
    <property type="entry name" value="Winged helix-like DNA-binding domain superfamily/Winged helix DNA-binding domain"/>
    <property type="match status" value="1"/>
</dbReference>
<dbReference type="PANTHER" id="PTHR43133:SF39">
    <property type="entry name" value="SIMILAR TO RNA POLYMERASE SIGMA-E FACTOR"/>
    <property type="match status" value="1"/>
</dbReference>
<dbReference type="InterPro" id="IPR011517">
    <property type="entry name" value="RNA_pol_sigma70_ECF-like"/>
</dbReference>
<feature type="compositionally biased region" description="Low complexity" evidence="4">
    <location>
        <begin position="18"/>
        <end position="34"/>
    </location>
</feature>
<gene>
    <name evidence="6" type="ORF">OJF2_68250</name>
</gene>
<dbReference type="KEGG" id="agv:OJF2_68250"/>
<reference evidence="6 7" key="1">
    <citation type="submission" date="2019-08" db="EMBL/GenBank/DDBJ databases">
        <title>Deep-cultivation of Planctomycetes and their phenomic and genomic characterization uncovers novel biology.</title>
        <authorList>
            <person name="Wiegand S."/>
            <person name="Jogler M."/>
            <person name="Boedeker C."/>
            <person name="Pinto D."/>
            <person name="Vollmers J."/>
            <person name="Rivas-Marin E."/>
            <person name="Kohn T."/>
            <person name="Peeters S.H."/>
            <person name="Heuer A."/>
            <person name="Rast P."/>
            <person name="Oberbeckmann S."/>
            <person name="Bunk B."/>
            <person name="Jeske O."/>
            <person name="Meyerdierks A."/>
            <person name="Storesund J.E."/>
            <person name="Kallscheuer N."/>
            <person name="Luecker S."/>
            <person name="Lage O.M."/>
            <person name="Pohl T."/>
            <person name="Merkel B.J."/>
            <person name="Hornburger P."/>
            <person name="Mueller R.-W."/>
            <person name="Bruemmer F."/>
            <person name="Labrenz M."/>
            <person name="Spormann A.M."/>
            <person name="Op den Camp H."/>
            <person name="Overmann J."/>
            <person name="Amann R."/>
            <person name="Jetten M.S.M."/>
            <person name="Mascher T."/>
            <person name="Medema M.H."/>
            <person name="Devos D.P."/>
            <person name="Kaster A.-K."/>
            <person name="Ovreas L."/>
            <person name="Rohde M."/>
            <person name="Galperin M.Y."/>
            <person name="Jogler C."/>
        </authorList>
    </citation>
    <scope>NUCLEOTIDE SEQUENCE [LARGE SCALE GENOMIC DNA]</scope>
    <source>
        <strain evidence="6 7">OJF2</strain>
    </source>
</reference>
<evidence type="ECO:0000313" key="6">
    <source>
        <dbReference type="EMBL" id="QEH38227.1"/>
    </source>
</evidence>
<dbReference type="PANTHER" id="PTHR43133">
    <property type="entry name" value="RNA POLYMERASE ECF-TYPE SIGMA FACTO"/>
    <property type="match status" value="1"/>
</dbReference>
<dbReference type="InterPro" id="IPR036388">
    <property type="entry name" value="WH-like_DNA-bd_sf"/>
</dbReference>
<proteinExistence type="predicted"/>
<keyword evidence="7" id="KW-1185">Reference proteome</keyword>
<feature type="region of interest" description="Disordered" evidence="4">
    <location>
        <begin position="1"/>
        <end position="47"/>
    </location>
</feature>
<keyword evidence="2" id="KW-0731">Sigma factor</keyword>
<organism evidence="6 7">
    <name type="scientific">Aquisphaera giovannonii</name>
    <dbReference type="NCBI Taxonomy" id="406548"/>
    <lineage>
        <taxon>Bacteria</taxon>
        <taxon>Pseudomonadati</taxon>
        <taxon>Planctomycetota</taxon>
        <taxon>Planctomycetia</taxon>
        <taxon>Isosphaerales</taxon>
        <taxon>Isosphaeraceae</taxon>
        <taxon>Aquisphaera</taxon>
    </lineage>
</organism>
<dbReference type="InterPro" id="IPR039425">
    <property type="entry name" value="RNA_pol_sigma-70-like"/>
</dbReference>
<accession>A0A5B9WCH6</accession>
<dbReference type="Proteomes" id="UP000324233">
    <property type="component" value="Chromosome"/>
</dbReference>
<protein>
    <submittedName>
        <fullName evidence="6">ECF sigma factor</fullName>
    </submittedName>
</protein>
<dbReference type="NCBIfam" id="TIGR02937">
    <property type="entry name" value="sigma70-ECF"/>
    <property type="match status" value="1"/>
</dbReference>
<name>A0A5B9WCH6_9BACT</name>
<dbReference type="GO" id="GO:0016987">
    <property type="term" value="F:sigma factor activity"/>
    <property type="evidence" value="ECO:0007669"/>
    <property type="project" value="UniProtKB-KW"/>
</dbReference>
<feature type="region of interest" description="Disordered" evidence="4">
    <location>
        <begin position="220"/>
        <end position="243"/>
    </location>
</feature>
<feature type="domain" description="RNA polymerase sigma-70 ECF-like HTH" evidence="5">
    <location>
        <begin position="46"/>
        <end position="219"/>
    </location>
</feature>
<dbReference type="AlphaFoldDB" id="A0A5B9WCH6"/>
<keyword evidence="1" id="KW-0805">Transcription regulation</keyword>
<evidence type="ECO:0000256" key="3">
    <source>
        <dbReference type="ARBA" id="ARBA00023163"/>
    </source>
</evidence>
<dbReference type="EMBL" id="CP042997">
    <property type="protein sequence ID" value="QEH38227.1"/>
    <property type="molecule type" value="Genomic_DNA"/>
</dbReference>
<dbReference type="Pfam" id="PF07638">
    <property type="entry name" value="Sigma70_ECF"/>
    <property type="match status" value="1"/>
</dbReference>
<evidence type="ECO:0000256" key="2">
    <source>
        <dbReference type="ARBA" id="ARBA00023082"/>
    </source>
</evidence>
<evidence type="ECO:0000313" key="7">
    <source>
        <dbReference type="Proteomes" id="UP000324233"/>
    </source>
</evidence>
<dbReference type="InterPro" id="IPR053812">
    <property type="entry name" value="HTH_Sigma70_ECF-like"/>
</dbReference>
<evidence type="ECO:0000256" key="1">
    <source>
        <dbReference type="ARBA" id="ARBA00023015"/>
    </source>
</evidence>
<dbReference type="GO" id="GO:0006352">
    <property type="term" value="P:DNA-templated transcription initiation"/>
    <property type="evidence" value="ECO:0007669"/>
    <property type="project" value="InterPro"/>
</dbReference>
<sequence>MASVHGEPARYSARNSGVAVPLSASSSEPESGGSHAANAPSTPGPGVEQAAGRLLAMVYDELRVLAARKLAKEKAGQTLQATALVHEAFLRLVRGGDAASWQGRGHFYAAAAEAMRRILIENARRKGAEKHGGGRTRIELDFALDAADRAIGHSPEELLDLDEALRALAVEDPDAARIVELRIFAGLSVEGAAEVMGISRAGAYEQWTYGRAWLTARLRDGDPSGPRGRNPRDFVDIPEPDFA</sequence>
<keyword evidence="3" id="KW-0804">Transcription</keyword>
<evidence type="ECO:0000259" key="5">
    <source>
        <dbReference type="Pfam" id="PF07638"/>
    </source>
</evidence>
<evidence type="ECO:0000256" key="4">
    <source>
        <dbReference type="SAM" id="MobiDB-lite"/>
    </source>
</evidence>
<dbReference type="InterPro" id="IPR014284">
    <property type="entry name" value="RNA_pol_sigma-70_dom"/>
</dbReference>
<dbReference type="NCBIfam" id="TIGR02999">
    <property type="entry name" value="Sig-70_X6"/>
    <property type="match status" value="1"/>
</dbReference>